<feature type="non-terminal residue" evidence="2">
    <location>
        <position position="1"/>
    </location>
</feature>
<protein>
    <submittedName>
        <fullName evidence="2">Uncharacterized protein</fullName>
    </submittedName>
</protein>
<sequence length="110" mass="11090">PPPPPPRGGGAPRRPPGAPPRAPRPGGGGPRGNGSPSPVALGIDGCDNNYAAADTGRRVCVPRTPPPGQRIDCAFLRAHGINGVRVIGEDVRRLAGTLLAAVRGAVLCAR</sequence>
<evidence type="ECO:0000313" key="2">
    <source>
        <dbReference type="EMBL" id="MCK9878464.1"/>
    </source>
</evidence>
<feature type="region of interest" description="Disordered" evidence="1">
    <location>
        <begin position="1"/>
        <end position="41"/>
    </location>
</feature>
<accession>A0ABT0K3W7</accession>
<dbReference type="Proteomes" id="UP001201873">
    <property type="component" value="Unassembled WGS sequence"/>
</dbReference>
<feature type="compositionally biased region" description="Pro residues" evidence="1">
    <location>
        <begin position="1"/>
        <end position="23"/>
    </location>
</feature>
<keyword evidence="3" id="KW-1185">Reference proteome</keyword>
<reference evidence="2 3" key="1">
    <citation type="submission" date="2022-04" db="EMBL/GenBank/DDBJ databases">
        <title>Genome diversity in the genus Frankia.</title>
        <authorList>
            <person name="Carlos-Shanley C."/>
            <person name="Hahn D."/>
        </authorList>
    </citation>
    <scope>NUCLEOTIDE SEQUENCE [LARGE SCALE GENOMIC DNA]</scope>
    <source>
        <strain evidence="2 3">Ag45/Mut15</strain>
    </source>
</reference>
<name>A0ABT0K3W7_9ACTN</name>
<organism evidence="2 3">
    <name type="scientific">Frankia umida</name>
    <dbReference type="NCBI Taxonomy" id="573489"/>
    <lineage>
        <taxon>Bacteria</taxon>
        <taxon>Bacillati</taxon>
        <taxon>Actinomycetota</taxon>
        <taxon>Actinomycetes</taxon>
        <taxon>Frankiales</taxon>
        <taxon>Frankiaceae</taxon>
        <taxon>Frankia</taxon>
    </lineage>
</organism>
<comment type="caution">
    <text evidence="2">The sequence shown here is derived from an EMBL/GenBank/DDBJ whole genome shotgun (WGS) entry which is preliminary data.</text>
</comment>
<gene>
    <name evidence="2" type="ORF">MXD59_22310</name>
</gene>
<evidence type="ECO:0000313" key="3">
    <source>
        <dbReference type="Proteomes" id="UP001201873"/>
    </source>
</evidence>
<proteinExistence type="predicted"/>
<evidence type="ECO:0000256" key="1">
    <source>
        <dbReference type="SAM" id="MobiDB-lite"/>
    </source>
</evidence>
<dbReference type="EMBL" id="JALKFT010000035">
    <property type="protein sequence ID" value="MCK9878464.1"/>
    <property type="molecule type" value="Genomic_DNA"/>
</dbReference>